<keyword evidence="4" id="KW-1133">Transmembrane helix</keyword>
<feature type="domain" description="Histidine kinase/HSP90-like ATPase" evidence="5">
    <location>
        <begin position="302"/>
        <end position="394"/>
    </location>
</feature>
<dbReference type="InterPro" id="IPR003594">
    <property type="entry name" value="HATPase_dom"/>
</dbReference>
<keyword evidence="2 7" id="KW-0418">Kinase</keyword>
<dbReference type="CDD" id="cd16917">
    <property type="entry name" value="HATPase_UhpB-NarQ-NarX-like"/>
    <property type="match status" value="1"/>
</dbReference>
<feature type="transmembrane region" description="Helical" evidence="4">
    <location>
        <begin position="77"/>
        <end position="99"/>
    </location>
</feature>
<evidence type="ECO:0000313" key="8">
    <source>
        <dbReference type="Proteomes" id="UP001239626"/>
    </source>
</evidence>
<dbReference type="Pfam" id="PF07730">
    <property type="entry name" value="HisKA_3"/>
    <property type="match status" value="1"/>
</dbReference>
<comment type="caution">
    <text evidence="7">The sequence shown here is derived from an EMBL/GenBank/DDBJ whole genome shotgun (WGS) entry which is preliminary data.</text>
</comment>
<dbReference type="InterPro" id="IPR011712">
    <property type="entry name" value="Sig_transdc_His_kin_sub3_dim/P"/>
</dbReference>
<name>A0ABU0ECK7_9CELL</name>
<evidence type="ECO:0000259" key="6">
    <source>
        <dbReference type="Pfam" id="PF07730"/>
    </source>
</evidence>
<evidence type="ECO:0000256" key="1">
    <source>
        <dbReference type="ARBA" id="ARBA00022679"/>
    </source>
</evidence>
<evidence type="ECO:0000256" key="2">
    <source>
        <dbReference type="ARBA" id="ARBA00022777"/>
    </source>
</evidence>
<dbReference type="Gene3D" id="3.30.565.10">
    <property type="entry name" value="Histidine kinase-like ATPase, C-terminal domain"/>
    <property type="match status" value="1"/>
</dbReference>
<evidence type="ECO:0000313" key="7">
    <source>
        <dbReference type="EMBL" id="MDQ0372984.1"/>
    </source>
</evidence>
<evidence type="ECO:0000256" key="4">
    <source>
        <dbReference type="SAM" id="Phobius"/>
    </source>
</evidence>
<evidence type="ECO:0000256" key="3">
    <source>
        <dbReference type="ARBA" id="ARBA00023012"/>
    </source>
</evidence>
<dbReference type="Pfam" id="PF02518">
    <property type="entry name" value="HATPase_c"/>
    <property type="match status" value="1"/>
</dbReference>
<sequence>MTSSDAAGAVAPAAPPAHLAIGGVVRLLCEVRLAILAIGLVSSIAQGGITLLGVLLVVVAAPFSYFPAHSWERRGDLLSRSGILLACDLITTVIVLLVIDGELMVVYAAATVGLLGVIVGMRLALVMAIPIALTLVAANRSTPGDEMSWAVLGAGAAGVIGMAWAGNALGGALRAQAAVGNELAATQARRAATVERVRIARDLHDTVAGDLAGAVMLSESLARRLERDDASESSRRTAEQLVETVRTALADTRAALGELRRAETSVHEDLVEICERWAARTEIACAAEVDPRVSEIDPELAVDVRAVVLELLENVRRHSGARNASVRIEKRETDVLVEVGDDGCGMDEPEQGTVPDGHFGVIGIAERARERGGDVVRSTPPGGGLLTTVTFPLEQRAAVAS</sequence>
<keyword evidence="1" id="KW-0808">Transferase</keyword>
<dbReference type="RefSeq" id="WP_307490800.1">
    <property type="nucleotide sequence ID" value="NZ_JAUSVB010000002.1"/>
</dbReference>
<reference evidence="7 8" key="1">
    <citation type="submission" date="2023-07" db="EMBL/GenBank/DDBJ databases">
        <title>Sorghum-associated microbial communities from plants grown in Nebraska, USA.</title>
        <authorList>
            <person name="Schachtman D."/>
        </authorList>
    </citation>
    <scope>NUCLEOTIDE SEQUENCE [LARGE SCALE GENOMIC DNA]</scope>
    <source>
        <strain evidence="7 8">BE332</strain>
    </source>
</reference>
<dbReference type="EMBL" id="JAUSVB010000002">
    <property type="protein sequence ID" value="MDQ0372984.1"/>
    <property type="molecule type" value="Genomic_DNA"/>
</dbReference>
<evidence type="ECO:0000259" key="5">
    <source>
        <dbReference type="Pfam" id="PF02518"/>
    </source>
</evidence>
<dbReference type="SUPFAM" id="SSF55874">
    <property type="entry name" value="ATPase domain of HSP90 chaperone/DNA topoisomerase II/histidine kinase"/>
    <property type="match status" value="1"/>
</dbReference>
<gene>
    <name evidence="7" type="ORF">J2X26_001295</name>
</gene>
<proteinExistence type="predicted"/>
<keyword evidence="8" id="KW-1185">Reference proteome</keyword>
<keyword evidence="3" id="KW-0902">Two-component regulatory system</keyword>
<organism evidence="7 8">
    <name type="scientific">Cellulomonas humilata</name>
    <dbReference type="NCBI Taxonomy" id="144055"/>
    <lineage>
        <taxon>Bacteria</taxon>
        <taxon>Bacillati</taxon>
        <taxon>Actinomycetota</taxon>
        <taxon>Actinomycetes</taxon>
        <taxon>Micrococcales</taxon>
        <taxon>Cellulomonadaceae</taxon>
        <taxon>Cellulomonas</taxon>
    </lineage>
</organism>
<dbReference type="PANTHER" id="PTHR24421">
    <property type="entry name" value="NITRATE/NITRITE SENSOR PROTEIN NARX-RELATED"/>
    <property type="match status" value="1"/>
</dbReference>
<dbReference type="Proteomes" id="UP001239626">
    <property type="component" value="Unassembled WGS sequence"/>
</dbReference>
<keyword evidence="4" id="KW-0812">Transmembrane</keyword>
<dbReference type="InterPro" id="IPR036890">
    <property type="entry name" value="HATPase_C_sf"/>
</dbReference>
<keyword evidence="4" id="KW-0472">Membrane</keyword>
<accession>A0ABU0ECK7</accession>
<feature type="transmembrane region" description="Helical" evidence="4">
    <location>
        <begin position="149"/>
        <end position="166"/>
    </location>
</feature>
<feature type="domain" description="Signal transduction histidine kinase subgroup 3 dimerisation and phosphoacceptor" evidence="6">
    <location>
        <begin position="195"/>
        <end position="262"/>
    </location>
</feature>
<protein>
    <submittedName>
        <fullName evidence="7">Signal transduction histidine kinase</fullName>
    </submittedName>
</protein>
<dbReference type="GO" id="GO:0016301">
    <property type="term" value="F:kinase activity"/>
    <property type="evidence" value="ECO:0007669"/>
    <property type="project" value="UniProtKB-KW"/>
</dbReference>
<dbReference type="PANTHER" id="PTHR24421:SF58">
    <property type="entry name" value="SIGNAL TRANSDUCTION HISTIDINE-PROTEIN KINASE_PHOSPHATASE UHPB"/>
    <property type="match status" value="1"/>
</dbReference>
<dbReference type="InterPro" id="IPR050482">
    <property type="entry name" value="Sensor_HK_TwoCompSys"/>
</dbReference>
<dbReference type="Gene3D" id="1.20.5.1930">
    <property type="match status" value="1"/>
</dbReference>
<feature type="transmembrane region" description="Helical" evidence="4">
    <location>
        <begin position="35"/>
        <end position="65"/>
    </location>
</feature>
<feature type="transmembrane region" description="Helical" evidence="4">
    <location>
        <begin position="105"/>
        <end position="137"/>
    </location>
</feature>